<evidence type="ECO:0000313" key="2">
    <source>
        <dbReference type="Proteomes" id="UP001232445"/>
    </source>
</evidence>
<organism evidence="1 2">
    <name type="scientific">Caldalkalibacillus uzonensis</name>
    <dbReference type="NCBI Taxonomy" id="353224"/>
    <lineage>
        <taxon>Bacteria</taxon>
        <taxon>Bacillati</taxon>
        <taxon>Bacillota</taxon>
        <taxon>Bacilli</taxon>
        <taxon>Bacillales</taxon>
        <taxon>Bacillaceae</taxon>
        <taxon>Caldalkalibacillus</taxon>
    </lineage>
</organism>
<evidence type="ECO:0000313" key="1">
    <source>
        <dbReference type="EMBL" id="MDQ0339134.1"/>
    </source>
</evidence>
<reference evidence="1 2" key="1">
    <citation type="submission" date="2023-07" db="EMBL/GenBank/DDBJ databases">
        <title>Genomic Encyclopedia of Type Strains, Phase IV (KMG-IV): sequencing the most valuable type-strain genomes for metagenomic binning, comparative biology and taxonomic classification.</title>
        <authorList>
            <person name="Goeker M."/>
        </authorList>
    </citation>
    <scope>NUCLEOTIDE SEQUENCE [LARGE SCALE GENOMIC DNA]</scope>
    <source>
        <strain evidence="1 2">DSM 17740</strain>
    </source>
</reference>
<dbReference type="Proteomes" id="UP001232445">
    <property type="component" value="Unassembled WGS sequence"/>
</dbReference>
<accession>A0ABU0CS05</accession>
<comment type="caution">
    <text evidence="1">The sequence shown here is derived from an EMBL/GenBank/DDBJ whole genome shotgun (WGS) entry which is preliminary data.</text>
</comment>
<proteinExistence type="predicted"/>
<name>A0ABU0CS05_9BACI</name>
<sequence length="29" mass="3198">MSKVGYKEGEKELTSWRVGTGENLLKGEA</sequence>
<gene>
    <name evidence="1" type="ORF">J2S00_001920</name>
</gene>
<keyword evidence="2" id="KW-1185">Reference proteome</keyword>
<dbReference type="EMBL" id="JAUSUQ010000006">
    <property type="protein sequence ID" value="MDQ0339134.1"/>
    <property type="molecule type" value="Genomic_DNA"/>
</dbReference>
<protein>
    <submittedName>
        <fullName evidence="1">Uncharacterized protein</fullName>
    </submittedName>
</protein>